<dbReference type="Proteomes" id="UP001295444">
    <property type="component" value="Chromosome 02"/>
</dbReference>
<dbReference type="PANTHER" id="PTHR16299:SF2">
    <property type="entry name" value="CENTROSOMAL PROTEIN KIZUNA"/>
    <property type="match status" value="1"/>
</dbReference>
<gene>
    <name evidence="12" type="ORF">PECUL_23A001937</name>
</gene>
<comment type="similarity">
    <text evidence="3">Belongs to the kizuna family.</text>
</comment>
<feature type="compositionally biased region" description="Basic and acidic residues" evidence="11">
    <location>
        <begin position="249"/>
        <end position="268"/>
    </location>
</feature>
<evidence type="ECO:0000256" key="9">
    <source>
        <dbReference type="ARBA" id="ARBA00031153"/>
    </source>
</evidence>
<accession>A0AAD1VWB8</accession>
<evidence type="ECO:0000256" key="5">
    <source>
        <dbReference type="ARBA" id="ARBA00022490"/>
    </source>
</evidence>
<feature type="compositionally biased region" description="Basic and acidic residues" evidence="11">
    <location>
        <begin position="696"/>
        <end position="705"/>
    </location>
</feature>
<evidence type="ECO:0000256" key="3">
    <source>
        <dbReference type="ARBA" id="ARBA00010767"/>
    </source>
</evidence>
<evidence type="ECO:0000256" key="4">
    <source>
        <dbReference type="ARBA" id="ARBA00013872"/>
    </source>
</evidence>
<evidence type="ECO:0000313" key="13">
    <source>
        <dbReference type="Proteomes" id="UP001295444"/>
    </source>
</evidence>
<reference evidence="12" key="1">
    <citation type="submission" date="2022-03" db="EMBL/GenBank/DDBJ databases">
        <authorList>
            <person name="Alioto T."/>
            <person name="Alioto T."/>
            <person name="Gomez Garrido J."/>
        </authorList>
    </citation>
    <scope>NUCLEOTIDE SEQUENCE</scope>
</reference>
<protein>
    <recommendedName>
        <fullName evidence="4">Centrosomal protein kizuna</fullName>
    </recommendedName>
    <alternativeName>
        <fullName evidence="9">Polo-like kinase 1 substrate 1</fullName>
    </alternativeName>
</protein>
<feature type="compositionally biased region" description="Polar residues" evidence="11">
    <location>
        <begin position="681"/>
        <end position="695"/>
    </location>
</feature>
<feature type="compositionally biased region" description="Polar residues" evidence="11">
    <location>
        <begin position="709"/>
        <end position="720"/>
    </location>
</feature>
<sequence>MLALCTPGNVTLRYRSVNGAEWAEQPDNMESATERASGFIGASEYDGRIGELQRRLRDCERKRLELENKLFQYSSSDVHIRHLKYAKLKHSLKDVCEKEKKARLRNKTFLQEIHRIESGLHDLISNTCTLQQNKMLQLSRQTEINTGADMSGRMYHPATIFMGRQMSANSSIEHCLTQRKSPQPTKSFSISDPHSVRQAAINSNLTDSCVVPANSDIQCLNKPDKIDGKTSFQISQKMPVTSIVSSKDGGTHRSEIDKPQSGKKHLLESKQSAQLSAHSLERLSPENRAGDLQNDSPSNKVEESLMYESLVPNEERFTHTSPSGSLPDACDYINKQTSDKHSACENLSEGDVQVKQLIQNEEDHEFLDSSSDLTVSFSDSDVSSADPLDKIEHKPPVVNFMKPEKNTDNKGATDINSHFTFGHHLDEESSVSRNTLSDKGFLHLLQSIEEMVVKLEPESINIYQNTDLSQSKRNHLISLYNQLKTQNVEDLEACTALVLLELQRLLKITLYGYSPSWENPKEYKSNSDEGEKPRPVSKLVQDRLLDHIAFLNDHQVFSERDFPTSLSIILSWNDQLHRKDVSQMGESKKNMSPDSSRETQSSVSLKSDPTGIEIHKNISNKNFTTTAEQVNSEESQKIRDTTIQDIKHSLADNEEDASDVSELEIPGLTTGDSNFRPKANNALSSEPTYSSSEKTPLSRKEDATKKRANVQSRAVSTNMKSKAFWGESEDSSSEIEAILRPQTQHEEDDFDDFFD</sequence>
<feature type="coiled-coil region" evidence="10">
    <location>
        <begin position="42"/>
        <end position="69"/>
    </location>
</feature>
<organism evidence="12 13">
    <name type="scientific">Pelobates cultripes</name>
    <name type="common">Western spadefoot toad</name>
    <dbReference type="NCBI Taxonomy" id="61616"/>
    <lineage>
        <taxon>Eukaryota</taxon>
        <taxon>Metazoa</taxon>
        <taxon>Chordata</taxon>
        <taxon>Craniata</taxon>
        <taxon>Vertebrata</taxon>
        <taxon>Euteleostomi</taxon>
        <taxon>Amphibia</taxon>
        <taxon>Batrachia</taxon>
        <taxon>Anura</taxon>
        <taxon>Pelobatoidea</taxon>
        <taxon>Pelobatidae</taxon>
        <taxon>Pelobates</taxon>
    </lineage>
</organism>
<feature type="compositionally biased region" description="Polar residues" evidence="11">
    <location>
        <begin position="598"/>
        <end position="607"/>
    </location>
</feature>
<evidence type="ECO:0000313" key="12">
    <source>
        <dbReference type="EMBL" id="CAH2253469.1"/>
    </source>
</evidence>
<feature type="compositionally biased region" description="Acidic residues" evidence="11">
    <location>
        <begin position="746"/>
        <end position="755"/>
    </location>
</feature>
<feature type="region of interest" description="Disordered" evidence="11">
    <location>
        <begin position="650"/>
        <end position="755"/>
    </location>
</feature>
<evidence type="ECO:0000256" key="6">
    <source>
        <dbReference type="ARBA" id="ARBA00023212"/>
    </source>
</evidence>
<evidence type="ECO:0000256" key="1">
    <source>
        <dbReference type="ARBA" id="ARBA00004120"/>
    </source>
</evidence>
<comment type="function">
    <text evidence="8">Centrosomal protein required for establishing a robust mitotic centrosome architecture that can endure the forces that converge on the centrosomes during spindle formation. Required for stabilizing the expanded pericentriolar material around the centriole.</text>
</comment>
<name>A0AAD1VWB8_PELCU</name>
<feature type="compositionally biased region" description="Acidic residues" evidence="11">
    <location>
        <begin position="652"/>
        <end position="662"/>
    </location>
</feature>
<keyword evidence="7" id="KW-0966">Cell projection</keyword>
<dbReference type="AlphaFoldDB" id="A0AAD1VWB8"/>
<evidence type="ECO:0000256" key="8">
    <source>
        <dbReference type="ARBA" id="ARBA00024919"/>
    </source>
</evidence>
<evidence type="ECO:0000256" key="2">
    <source>
        <dbReference type="ARBA" id="ARBA00004300"/>
    </source>
</evidence>
<evidence type="ECO:0000256" key="11">
    <source>
        <dbReference type="SAM" id="MobiDB-lite"/>
    </source>
</evidence>
<keyword evidence="6" id="KW-0206">Cytoskeleton</keyword>
<feature type="compositionally biased region" description="Basic and acidic residues" evidence="11">
    <location>
        <begin position="582"/>
        <end position="597"/>
    </location>
</feature>
<feature type="region of interest" description="Disordered" evidence="11">
    <location>
        <begin position="582"/>
        <end position="638"/>
    </location>
</feature>
<dbReference type="GO" id="GO:0005813">
    <property type="term" value="C:centrosome"/>
    <property type="evidence" value="ECO:0007669"/>
    <property type="project" value="UniProtKB-SubCell"/>
</dbReference>
<dbReference type="PANTHER" id="PTHR16299">
    <property type="entry name" value="CENTROSOMAL PROTEIN KIZUNA"/>
    <property type="match status" value="1"/>
</dbReference>
<keyword evidence="13" id="KW-1185">Reference proteome</keyword>
<evidence type="ECO:0000256" key="7">
    <source>
        <dbReference type="ARBA" id="ARBA00023273"/>
    </source>
</evidence>
<comment type="subcellular location">
    <subcellularLocation>
        <location evidence="1">Cytoplasm</location>
        <location evidence="1">Cytoskeleton</location>
        <location evidence="1">Cilium basal body</location>
    </subcellularLocation>
    <subcellularLocation>
        <location evidence="2">Cytoplasm</location>
        <location evidence="2">Cytoskeleton</location>
        <location evidence="2">Microtubule organizing center</location>
        <location evidence="2">Centrosome</location>
    </subcellularLocation>
</comment>
<proteinExistence type="inferred from homology"/>
<feature type="compositionally biased region" description="Polar residues" evidence="11">
    <location>
        <begin position="617"/>
        <end position="633"/>
    </location>
</feature>
<dbReference type="EMBL" id="OW240913">
    <property type="protein sequence ID" value="CAH2253469.1"/>
    <property type="molecule type" value="Genomic_DNA"/>
</dbReference>
<feature type="region of interest" description="Disordered" evidence="11">
    <location>
        <begin position="240"/>
        <end position="278"/>
    </location>
</feature>
<dbReference type="InterPro" id="IPR026742">
    <property type="entry name" value="Centrosomal_kizuma"/>
</dbReference>
<keyword evidence="10" id="KW-0175">Coiled coil</keyword>
<evidence type="ECO:0000256" key="10">
    <source>
        <dbReference type="SAM" id="Coils"/>
    </source>
</evidence>
<keyword evidence="5" id="KW-0963">Cytoplasm</keyword>
<dbReference type="GO" id="GO:0007051">
    <property type="term" value="P:spindle organization"/>
    <property type="evidence" value="ECO:0007669"/>
    <property type="project" value="InterPro"/>
</dbReference>